<comment type="caution">
    <text evidence="2">The sequence shown here is derived from an EMBL/GenBank/DDBJ whole genome shotgun (WGS) entry which is preliminary data.</text>
</comment>
<evidence type="ECO:0000313" key="3">
    <source>
        <dbReference type="Proteomes" id="UP000886653"/>
    </source>
</evidence>
<dbReference type="AlphaFoldDB" id="A0A9P6NDG1"/>
<name>A0A9P6NDG1_9BASI</name>
<proteinExistence type="predicted"/>
<accession>A0A9P6NDG1</accession>
<sequence>MTGAKANAAIMPSPGTSSMLSSVTPDENQSQQVPSFYDEAFTAGTNEMNDVLTLDTAASSHMFGNDSYLSSLTPIIPSPINHHGSGNFGSNTPSTFHASLTYSFYV</sequence>
<dbReference type="EMBL" id="MU167307">
    <property type="protein sequence ID" value="KAG0143923.1"/>
    <property type="molecule type" value="Genomic_DNA"/>
</dbReference>
<reference evidence="2" key="1">
    <citation type="submission" date="2013-11" db="EMBL/GenBank/DDBJ databases">
        <title>Genome sequence of the fusiform rust pathogen reveals effectors for host alternation and coevolution with pine.</title>
        <authorList>
            <consortium name="DOE Joint Genome Institute"/>
            <person name="Smith K."/>
            <person name="Pendleton A."/>
            <person name="Kubisiak T."/>
            <person name="Anderson C."/>
            <person name="Salamov A."/>
            <person name="Aerts A."/>
            <person name="Riley R."/>
            <person name="Clum A."/>
            <person name="Lindquist E."/>
            <person name="Ence D."/>
            <person name="Campbell M."/>
            <person name="Kronenberg Z."/>
            <person name="Feau N."/>
            <person name="Dhillon B."/>
            <person name="Hamelin R."/>
            <person name="Burleigh J."/>
            <person name="Smith J."/>
            <person name="Yandell M."/>
            <person name="Nelson C."/>
            <person name="Grigoriev I."/>
            <person name="Davis J."/>
        </authorList>
    </citation>
    <scope>NUCLEOTIDE SEQUENCE</scope>
    <source>
        <strain evidence="2">G11</strain>
    </source>
</reference>
<organism evidence="2 3">
    <name type="scientific">Cronartium quercuum f. sp. fusiforme G11</name>
    <dbReference type="NCBI Taxonomy" id="708437"/>
    <lineage>
        <taxon>Eukaryota</taxon>
        <taxon>Fungi</taxon>
        <taxon>Dikarya</taxon>
        <taxon>Basidiomycota</taxon>
        <taxon>Pucciniomycotina</taxon>
        <taxon>Pucciniomycetes</taxon>
        <taxon>Pucciniales</taxon>
        <taxon>Coleosporiaceae</taxon>
        <taxon>Cronartium</taxon>
    </lineage>
</organism>
<feature type="region of interest" description="Disordered" evidence="1">
    <location>
        <begin position="1"/>
        <end position="31"/>
    </location>
</feature>
<protein>
    <submittedName>
        <fullName evidence="2">Uncharacterized protein</fullName>
    </submittedName>
</protein>
<keyword evidence="3" id="KW-1185">Reference proteome</keyword>
<evidence type="ECO:0000256" key="1">
    <source>
        <dbReference type="SAM" id="MobiDB-lite"/>
    </source>
</evidence>
<gene>
    <name evidence="2" type="ORF">CROQUDRAFT_95698</name>
</gene>
<dbReference type="Proteomes" id="UP000886653">
    <property type="component" value="Unassembled WGS sequence"/>
</dbReference>
<evidence type="ECO:0000313" key="2">
    <source>
        <dbReference type="EMBL" id="KAG0143923.1"/>
    </source>
</evidence>
<feature type="compositionally biased region" description="Polar residues" evidence="1">
    <location>
        <begin position="14"/>
        <end position="31"/>
    </location>
</feature>